<evidence type="ECO:0000313" key="2">
    <source>
        <dbReference type="EMBL" id="KYQ54606.1"/>
    </source>
</evidence>
<dbReference type="AlphaFoldDB" id="A0A151X2I4"/>
<organism evidence="2 3">
    <name type="scientific">Mycetomoellerius zeteki</name>
    <dbReference type="NCBI Taxonomy" id="64791"/>
    <lineage>
        <taxon>Eukaryota</taxon>
        <taxon>Metazoa</taxon>
        <taxon>Ecdysozoa</taxon>
        <taxon>Arthropoda</taxon>
        <taxon>Hexapoda</taxon>
        <taxon>Insecta</taxon>
        <taxon>Pterygota</taxon>
        <taxon>Neoptera</taxon>
        <taxon>Endopterygota</taxon>
        <taxon>Hymenoptera</taxon>
        <taxon>Apocrita</taxon>
        <taxon>Aculeata</taxon>
        <taxon>Formicoidea</taxon>
        <taxon>Formicidae</taxon>
        <taxon>Myrmicinae</taxon>
        <taxon>Mycetomoellerius</taxon>
    </lineage>
</organism>
<proteinExistence type="predicted"/>
<keyword evidence="3" id="KW-1185">Reference proteome</keyword>
<evidence type="ECO:0000313" key="3">
    <source>
        <dbReference type="Proteomes" id="UP000075809"/>
    </source>
</evidence>
<dbReference type="Proteomes" id="UP000075809">
    <property type="component" value="Unassembled WGS sequence"/>
</dbReference>
<accession>A0A151X2I4</accession>
<name>A0A151X2I4_9HYME</name>
<dbReference type="EMBL" id="KQ982578">
    <property type="protein sequence ID" value="KYQ54606.1"/>
    <property type="molecule type" value="Genomic_DNA"/>
</dbReference>
<gene>
    <name evidence="2" type="ORF">ALC60_06522</name>
</gene>
<reference evidence="2 3" key="1">
    <citation type="submission" date="2015-09" db="EMBL/GenBank/DDBJ databases">
        <title>Trachymyrmex zeteki WGS genome.</title>
        <authorList>
            <person name="Nygaard S."/>
            <person name="Hu H."/>
            <person name="Boomsma J."/>
            <person name="Zhang G."/>
        </authorList>
    </citation>
    <scope>NUCLEOTIDE SEQUENCE [LARGE SCALE GENOMIC DNA]</scope>
    <source>
        <strain evidence="2">Tzet28-1</strain>
        <tissue evidence="2">Whole body</tissue>
    </source>
</reference>
<sequence>AVAATLNSTSSPASLLPCTGGLVSAPALGPVVAGTSLHTPPSWKSLSTKSEQIRQQSPSQVQSETAWDQKNPTPSTNHVSFEQIHCLLDRVTIRLPASNRISDRMLKYFFGRMMRFVLRSHDRRYTQHSFANGSEWSRECMLLELYDLVNAKLQAGGSISIGVVLALTNITYTICKLNIKRCLQLQAVNLWVSGGEDGTECTLEDPPLRKLKGGKGLLALSIASKRAGSQPHPIRRNIGRAGLIKIFLESQAILICRAMIRVINLPAPMAFELCYDGAGYAQVSTTFILSGVQKVAAPRKQLPRASSGLEIELHRHLLYFAGRSSTFGFQQNWVEGFTSCGGKSKNFRIFKIKRYKSMFHYLYNSFGKNVAKIMKHWVNINFIT</sequence>
<feature type="non-terminal residue" evidence="2">
    <location>
        <position position="1"/>
    </location>
</feature>
<protein>
    <submittedName>
        <fullName evidence="2">Uncharacterized protein</fullName>
    </submittedName>
</protein>
<feature type="region of interest" description="Disordered" evidence="1">
    <location>
        <begin position="39"/>
        <end position="76"/>
    </location>
</feature>
<evidence type="ECO:0000256" key="1">
    <source>
        <dbReference type="SAM" id="MobiDB-lite"/>
    </source>
</evidence>